<gene>
    <name evidence="1" type="ordered locus">AZOLI_0935</name>
</gene>
<sequence>MVRQVWPTGVAVYDFGALEREVKRLAAPAGKPMFSNASTPLCRFPAPLFPSPPSYRRWPTASWPR</sequence>
<dbReference type="STRING" id="862719.AZOLI_0935"/>
<evidence type="ECO:0000313" key="1">
    <source>
        <dbReference type="EMBL" id="CBS86276.1"/>
    </source>
</evidence>
<dbReference type="HOGENOM" id="CLU_2840258_0_0_5"/>
<proteinExistence type="predicted"/>
<name>G7Z4F8_AZOL4</name>
<dbReference type="KEGG" id="ali:AZOLI_0935"/>
<keyword evidence="2" id="KW-1185">Reference proteome</keyword>
<reference evidence="2" key="1">
    <citation type="journal article" date="2011" name="PLoS Genet.">
        <title>Azospirillum genomes reveal transition of bacteria from aquatic to terrestrial environments.</title>
        <authorList>
            <person name="Wisniewski-Dye F."/>
            <person name="Borziak K."/>
            <person name="Khalsa-Moyers G."/>
            <person name="Alexandre G."/>
            <person name="Sukharnikov L.O."/>
            <person name="Wuichet K."/>
            <person name="Hurst G.B."/>
            <person name="McDonald W.H."/>
            <person name="Robertson J.S."/>
            <person name="Barbe V."/>
            <person name="Calteau A."/>
            <person name="Rouy Z."/>
            <person name="Mangenot S."/>
            <person name="Prigent-Combaret C."/>
            <person name="Normand P."/>
            <person name="Boyer M."/>
            <person name="Siguier P."/>
            <person name="Dessaux Y."/>
            <person name="Elmerich C."/>
            <person name="Condemine G."/>
            <person name="Krishnen G."/>
            <person name="Kennedy I."/>
            <person name="Paterson A.H."/>
            <person name="Gonzalez V."/>
            <person name="Mavingui P."/>
            <person name="Zhulin I.B."/>
        </authorList>
    </citation>
    <scope>NUCLEOTIDE SEQUENCE [LARGE SCALE GENOMIC DNA]</scope>
    <source>
        <strain evidence="2">4B</strain>
    </source>
</reference>
<dbReference type="Proteomes" id="UP000005667">
    <property type="component" value="Chromosome"/>
</dbReference>
<evidence type="ECO:0000313" key="2">
    <source>
        <dbReference type="Proteomes" id="UP000005667"/>
    </source>
</evidence>
<protein>
    <submittedName>
        <fullName evidence="1">Uncharacterized protein</fullName>
    </submittedName>
</protein>
<dbReference type="EMBL" id="FQ311868">
    <property type="protein sequence ID" value="CBS86276.1"/>
    <property type="molecule type" value="Genomic_DNA"/>
</dbReference>
<organism evidence="1 2">
    <name type="scientific">Azospirillum lipoferum (strain 4B)</name>
    <dbReference type="NCBI Taxonomy" id="862719"/>
    <lineage>
        <taxon>Bacteria</taxon>
        <taxon>Pseudomonadati</taxon>
        <taxon>Pseudomonadota</taxon>
        <taxon>Alphaproteobacteria</taxon>
        <taxon>Rhodospirillales</taxon>
        <taxon>Azospirillaceae</taxon>
        <taxon>Azospirillum</taxon>
    </lineage>
</organism>
<dbReference type="AlphaFoldDB" id="G7Z4F8"/>
<accession>G7Z4F8</accession>